<gene>
    <name evidence="16" type="ORF">CEUSTIGMA_g2989.t1</name>
</gene>
<dbReference type="InterPro" id="IPR035907">
    <property type="entry name" value="Hppk_sf"/>
</dbReference>
<keyword evidence="9" id="KW-0547">Nucleotide-binding</keyword>
<evidence type="ECO:0000256" key="10">
    <source>
        <dbReference type="ARBA" id="ARBA00022777"/>
    </source>
</evidence>
<dbReference type="PROSITE" id="PS00794">
    <property type="entry name" value="HPPK"/>
    <property type="match status" value="1"/>
</dbReference>
<evidence type="ECO:0000313" key="17">
    <source>
        <dbReference type="Proteomes" id="UP000232323"/>
    </source>
</evidence>
<dbReference type="InterPro" id="IPR000550">
    <property type="entry name" value="Hppk"/>
</dbReference>
<evidence type="ECO:0000256" key="7">
    <source>
        <dbReference type="ARBA" id="ARBA00022679"/>
    </source>
</evidence>
<dbReference type="GO" id="GO:0003848">
    <property type="term" value="F:2-amino-4-hydroxy-6-hydroxymethyldihydropteridine diphosphokinase activity"/>
    <property type="evidence" value="ECO:0007669"/>
    <property type="project" value="UniProtKB-EC"/>
</dbReference>
<keyword evidence="7" id="KW-0808">Transferase</keyword>
<dbReference type="PROSITE" id="PS50972">
    <property type="entry name" value="PTERIN_BINDING"/>
    <property type="match status" value="1"/>
</dbReference>
<dbReference type="GO" id="GO:0046656">
    <property type="term" value="P:folic acid biosynthetic process"/>
    <property type="evidence" value="ECO:0007669"/>
    <property type="project" value="UniProtKB-KW"/>
</dbReference>
<dbReference type="GO" id="GO:0046654">
    <property type="term" value="P:tetrahydrofolate biosynthetic process"/>
    <property type="evidence" value="ECO:0007669"/>
    <property type="project" value="UniProtKB-UniPathway"/>
</dbReference>
<comment type="catalytic activity">
    <reaction evidence="2">
        <text>6-hydroxymethyl-7,8-dihydropterin + ATP = (7,8-dihydropterin-6-yl)methyl diphosphate + AMP + H(+)</text>
        <dbReference type="Rhea" id="RHEA:11412"/>
        <dbReference type="ChEBI" id="CHEBI:15378"/>
        <dbReference type="ChEBI" id="CHEBI:30616"/>
        <dbReference type="ChEBI" id="CHEBI:44841"/>
        <dbReference type="ChEBI" id="CHEBI:72950"/>
        <dbReference type="ChEBI" id="CHEBI:456215"/>
        <dbReference type="EC" id="2.7.6.3"/>
    </reaction>
</comment>
<dbReference type="GO" id="GO:0016301">
    <property type="term" value="F:kinase activity"/>
    <property type="evidence" value="ECO:0007669"/>
    <property type="project" value="UniProtKB-KW"/>
</dbReference>
<comment type="pathway">
    <text evidence="4">Cofactor biosynthesis; tetrahydrofolate biosynthesis; 7,8-dihydrofolate from 2-amino-4-hydroxy-6-hydroxymethyl-7,8-dihydropteridine diphosphate and 4-aminobenzoate: step 1/2.</text>
</comment>
<evidence type="ECO:0000256" key="11">
    <source>
        <dbReference type="ARBA" id="ARBA00022840"/>
    </source>
</evidence>
<dbReference type="InterPro" id="IPR045031">
    <property type="entry name" value="DHP_synth-like"/>
</dbReference>
<organism evidence="16 17">
    <name type="scientific">Chlamydomonas eustigma</name>
    <dbReference type="NCBI Taxonomy" id="1157962"/>
    <lineage>
        <taxon>Eukaryota</taxon>
        <taxon>Viridiplantae</taxon>
        <taxon>Chlorophyta</taxon>
        <taxon>core chlorophytes</taxon>
        <taxon>Chlorophyceae</taxon>
        <taxon>CS clade</taxon>
        <taxon>Chlamydomonadales</taxon>
        <taxon>Chlamydomonadaceae</taxon>
        <taxon>Chlamydomonas</taxon>
    </lineage>
</organism>
<dbReference type="CDD" id="cd00739">
    <property type="entry name" value="DHPS"/>
    <property type="match status" value="1"/>
</dbReference>
<evidence type="ECO:0000256" key="14">
    <source>
        <dbReference type="ARBA" id="ARBA00023268"/>
    </source>
</evidence>
<keyword evidence="14" id="KW-0511">Multifunctional enzyme</keyword>
<keyword evidence="8" id="KW-0479">Metal-binding</keyword>
<evidence type="ECO:0000256" key="4">
    <source>
        <dbReference type="ARBA" id="ARBA00004763"/>
    </source>
</evidence>
<evidence type="ECO:0000256" key="13">
    <source>
        <dbReference type="ARBA" id="ARBA00022909"/>
    </source>
</evidence>
<dbReference type="CDD" id="cd00483">
    <property type="entry name" value="HPPK"/>
    <property type="match status" value="1"/>
</dbReference>
<evidence type="ECO:0000256" key="8">
    <source>
        <dbReference type="ARBA" id="ARBA00022723"/>
    </source>
</evidence>
<dbReference type="GO" id="GO:0005524">
    <property type="term" value="F:ATP binding"/>
    <property type="evidence" value="ECO:0007669"/>
    <property type="project" value="UniProtKB-KW"/>
</dbReference>
<comment type="cofactor">
    <cofactor evidence="3">
        <name>Mg(2+)</name>
        <dbReference type="ChEBI" id="CHEBI:18420"/>
    </cofactor>
</comment>
<sequence length="525" mass="56206">MQQSIEIVLALGSNLGNRGLNLWHAVKELKARGINVLRHSSLYETTAAYVENQPSYLNAAVLATTALEPSKLLSVLKHIESKAGRDHNSVRFGPRPLDLDIVFYGSMKIQQENLVVPHPRWRDRAFVKAPVSDLYIPHCTSQSAEAADKAGSVESALRKVFAMSSDVGFHAKVDGIECAQELDEKGLLSSTTTSSAGCRGETDFHGSKALPQGQGDIMSRVTPLKSGRLLRWGRRTHLMGILNATPDSFSDGGKLLGSRTASGQDLDHAVQVAKQMVQDGADILDVGGQSTRPGSIRVSEQEEAARVIPLIRAMRANSQLKDVVLSCDTFSALVAQEAVAAGADIINDVSGGTLDKNMLPKVAELGVPYVLMHMRGDLASMQQSTNTAYSNTWLEVGQELQHAADRAMMAGVPAWNIILDPGIGFSKTPEGNLDLIRHLSLLRGQALQGGFKNAPMLVGPSRKSFLGKITGRTEPAERDAATVAAAVACIANGGLADIVRIHNVKDVRDGIAVADALYRGNETIS</sequence>
<protein>
    <recommendedName>
        <fullName evidence="15">Pterin-binding domain-containing protein</fullName>
    </recommendedName>
</protein>
<accession>A0A250WXP0</accession>
<dbReference type="PANTHER" id="PTHR20941:SF1">
    <property type="entry name" value="FOLIC ACID SYNTHESIS PROTEIN FOL1"/>
    <property type="match status" value="1"/>
</dbReference>
<dbReference type="AlphaFoldDB" id="A0A250WXP0"/>
<evidence type="ECO:0000313" key="16">
    <source>
        <dbReference type="EMBL" id="GAX75546.1"/>
    </source>
</evidence>
<dbReference type="EMBL" id="BEGY01000012">
    <property type="protein sequence ID" value="GAX75546.1"/>
    <property type="molecule type" value="Genomic_DNA"/>
</dbReference>
<feature type="domain" description="Pterin-binding" evidence="15">
    <location>
        <begin position="236"/>
        <end position="512"/>
    </location>
</feature>
<dbReference type="SUPFAM" id="SSF51717">
    <property type="entry name" value="Dihydropteroate synthetase-like"/>
    <property type="match status" value="1"/>
</dbReference>
<dbReference type="STRING" id="1157962.A0A250WXP0"/>
<dbReference type="PROSITE" id="PS00792">
    <property type="entry name" value="DHPS_1"/>
    <property type="match status" value="1"/>
</dbReference>
<keyword evidence="17" id="KW-1185">Reference proteome</keyword>
<comment type="pathway">
    <text evidence="5">Cofactor biosynthesis; tetrahydrofolate biosynthesis; 2-amino-4-hydroxy-6-hydroxymethyl-7,8-dihydropteridine diphosphate from 7,8-dihydroneopterin triphosphate: step 4/4.</text>
</comment>
<evidence type="ECO:0000256" key="12">
    <source>
        <dbReference type="ARBA" id="ARBA00022842"/>
    </source>
</evidence>
<dbReference type="InterPro" id="IPR006390">
    <property type="entry name" value="DHP_synth_dom"/>
</dbReference>
<keyword evidence="11" id="KW-0067">ATP-binding</keyword>
<comment type="caution">
    <text evidence="16">The sequence shown here is derived from an EMBL/GenBank/DDBJ whole genome shotgun (WGS) entry which is preliminary data.</text>
</comment>
<dbReference type="NCBIfam" id="TIGR01496">
    <property type="entry name" value="DHPS"/>
    <property type="match status" value="1"/>
</dbReference>
<comment type="catalytic activity">
    <reaction evidence="1">
        <text>(7,8-dihydropterin-6-yl)methyl diphosphate + 4-aminobenzoate = 7,8-dihydropteroate + diphosphate</text>
        <dbReference type="Rhea" id="RHEA:19949"/>
        <dbReference type="ChEBI" id="CHEBI:17836"/>
        <dbReference type="ChEBI" id="CHEBI:17839"/>
        <dbReference type="ChEBI" id="CHEBI:33019"/>
        <dbReference type="ChEBI" id="CHEBI:72950"/>
        <dbReference type="EC" id="2.5.1.15"/>
    </reaction>
</comment>
<evidence type="ECO:0000256" key="1">
    <source>
        <dbReference type="ARBA" id="ARBA00000012"/>
    </source>
</evidence>
<dbReference type="NCBIfam" id="TIGR01498">
    <property type="entry name" value="folK"/>
    <property type="match status" value="1"/>
</dbReference>
<dbReference type="PANTHER" id="PTHR20941">
    <property type="entry name" value="FOLATE SYNTHESIS PROTEINS"/>
    <property type="match status" value="1"/>
</dbReference>
<dbReference type="Pfam" id="PF00809">
    <property type="entry name" value="Pterin_bind"/>
    <property type="match status" value="1"/>
</dbReference>
<dbReference type="FunFam" id="3.20.20.20:FF:000006">
    <property type="entry name" value="Dihydropteroate synthase"/>
    <property type="match status" value="1"/>
</dbReference>
<reference evidence="16 17" key="1">
    <citation type="submission" date="2017-08" db="EMBL/GenBank/DDBJ databases">
        <title>Acidophilic green algal genome provides insights into adaptation to an acidic environment.</title>
        <authorList>
            <person name="Hirooka S."/>
            <person name="Hirose Y."/>
            <person name="Kanesaki Y."/>
            <person name="Higuchi S."/>
            <person name="Fujiwara T."/>
            <person name="Onuma R."/>
            <person name="Era A."/>
            <person name="Ohbayashi R."/>
            <person name="Uzuka A."/>
            <person name="Nozaki H."/>
            <person name="Yoshikawa H."/>
            <person name="Miyagishima S.Y."/>
        </authorList>
    </citation>
    <scope>NUCLEOTIDE SEQUENCE [LARGE SCALE GENOMIC DNA]</scope>
    <source>
        <strain evidence="16 17">NIES-2499</strain>
    </source>
</reference>
<dbReference type="UniPathway" id="UPA00077">
    <property type="reaction ID" value="UER00155"/>
</dbReference>
<keyword evidence="12" id="KW-0460">Magnesium</keyword>
<evidence type="ECO:0000256" key="5">
    <source>
        <dbReference type="ARBA" id="ARBA00005051"/>
    </source>
</evidence>
<dbReference type="OrthoDB" id="615426at2759"/>
<evidence type="ECO:0000256" key="3">
    <source>
        <dbReference type="ARBA" id="ARBA00001946"/>
    </source>
</evidence>
<keyword evidence="13" id="KW-0289">Folate biosynthesis</keyword>
<dbReference type="Pfam" id="PF01288">
    <property type="entry name" value="HPPK"/>
    <property type="match status" value="1"/>
</dbReference>
<dbReference type="Gene3D" id="3.30.70.560">
    <property type="entry name" value="7,8-Dihydro-6-hydroxymethylpterin-pyrophosphokinase HPPK"/>
    <property type="match status" value="1"/>
</dbReference>
<evidence type="ECO:0000256" key="9">
    <source>
        <dbReference type="ARBA" id="ARBA00022741"/>
    </source>
</evidence>
<evidence type="ECO:0000259" key="15">
    <source>
        <dbReference type="PROSITE" id="PS50972"/>
    </source>
</evidence>
<name>A0A250WXP0_9CHLO</name>
<dbReference type="Proteomes" id="UP000232323">
    <property type="component" value="Unassembled WGS sequence"/>
</dbReference>
<dbReference type="SUPFAM" id="SSF55083">
    <property type="entry name" value="6-hydroxymethyl-7,8-dihydropterin pyrophosphokinase, HPPK"/>
    <property type="match status" value="1"/>
</dbReference>
<comment type="similarity">
    <text evidence="6">In the C-terminal section; belongs to the DHPS family.</text>
</comment>
<dbReference type="GO" id="GO:0004156">
    <property type="term" value="F:dihydropteroate synthase activity"/>
    <property type="evidence" value="ECO:0007669"/>
    <property type="project" value="UniProtKB-EC"/>
</dbReference>
<dbReference type="GO" id="GO:0046872">
    <property type="term" value="F:metal ion binding"/>
    <property type="evidence" value="ECO:0007669"/>
    <property type="project" value="UniProtKB-KW"/>
</dbReference>
<proteinExistence type="inferred from homology"/>
<evidence type="ECO:0000256" key="6">
    <source>
        <dbReference type="ARBA" id="ARBA00009951"/>
    </source>
</evidence>
<dbReference type="Gene3D" id="3.20.20.20">
    <property type="entry name" value="Dihydropteroate synthase-like"/>
    <property type="match status" value="1"/>
</dbReference>
<dbReference type="InterPro" id="IPR011005">
    <property type="entry name" value="Dihydropteroate_synth-like_sf"/>
</dbReference>
<dbReference type="PROSITE" id="PS00793">
    <property type="entry name" value="DHPS_2"/>
    <property type="match status" value="1"/>
</dbReference>
<keyword evidence="10" id="KW-0418">Kinase</keyword>
<evidence type="ECO:0000256" key="2">
    <source>
        <dbReference type="ARBA" id="ARBA00000198"/>
    </source>
</evidence>
<dbReference type="InterPro" id="IPR000489">
    <property type="entry name" value="Pterin-binding_dom"/>
</dbReference>